<dbReference type="AlphaFoldDB" id="A0ABD3EZ35"/>
<organism evidence="2 3">
    <name type="scientific">Phytophthora oleae</name>
    <dbReference type="NCBI Taxonomy" id="2107226"/>
    <lineage>
        <taxon>Eukaryota</taxon>
        <taxon>Sar</taxon>
        <taxon>Stramenopiles</taxon>
        <taxon>Oomycota</taxon>
        <taxon>Peronosporomycetes</taxon>
        <taxon>Peronosporales</taxon>
        <taxon>Peronosporaceae</taxon>
        <taxon>Phytophthora</taxon>
    </lineage>
</organism>
<dbReference type="EMBL" id="JBIMZQ010000046">
    <property type="protein sequence ID" value="KAL3659541.1"/>
    <property type="molecule type" value="Genomic_DNA"/>
</dbReference>
<evidence type="ECO:0000313" key="3">
    <source>
        <dbReference type="Proteomes" id="UP001632037"/>
    </source>
</evidence>
<evidence type="ECO:0000313" key="2">
    <source>
        <dbReference type="EMBL" id="KAL3659541.1"/>
    </source>
</evidence>
<accession>A0ABD3EZ35</accession>
<feature type="region of interest" description="Disordered" evidence="1">
    <location>
        <begin position="1"/>
        <end position="40"/>
    </location>
</feature>
<name>A0ABD3EZ35_9STRA</name>
<reference evidence="2 3" key="1">
    <citation type="submission" date="2024-09" db="EMBL/GenBank/DDBJ databases">
        <title>Genome sequencing and assembly of Phytophthora oleae, isolate VK10A, causative agent of rot of olive drupes.</title>
        <authorList>
            <person name="Conti Taguali S."/>
            <person name="Riolo M."/>
            <person name="La Spada F."/>
            <person name="Cacciola S.O."/>
            <person name="Dionisio G."/>
        </authorList>
    </citation>
    <scope>NUCLEOTIDE SEQUENCE [LARGE SCALE GENOMIC DNA]</scope>
    <source>
        <strain evidence="2 3">VK10A</strain>
    </source>
</reference>
<keyword evidence="3" id="KW-1185">Reference proteome</keyword>
<sequence length="65" mass="7469">MPLMPPLGSQPRNDQLQRTQAAPEAPSAEELWPPRTVEHSNLTLHPDTARQRIYIKMELLRVEVL</sequence>
<evidence type="ECO:0000256" key="1">
    <source>
        <dbReference type="SAM" id="MobiDB-lite"/>
    </source>
</evidence>
<protein>
    <submittedName>
        <fullName evidence="2">Uncharacterized protein</fullName>
    </submittedName>
</protein>
<gene>
    <name evidence="2" type="ORF">V7S43_015529</name>
</gene>
<dbReference type="Proteomes" id="UP001632037">
    <property type="component" value="Unassembled WGS sequence"/>
</dbReference>
<feature type="compositionally biased region" description="Polar residues" evidence="1">
    <location>
        <begin position="10"/>
        <end position="20"/>
    </location>
</feature>
<comment type="caution">
    <text evidence="2">The sequence shown here is derived from an EMBL/GenBank/DDBJ whole genome shotgun (WGS) entry which is preliminary data.</text>
</comment>
<proteinExistence type="predicted"/>